<dbReference type="Pfam" id="PF01585">
    <property type="entry name" value="G-patch"/>
    <property type="match status" value="1"/>
</dbReference>
<comment type="caution">
    <text evidence="3">The sequence shown here is derived from an EMBL/GenBank/DDBJ whole genome shotgun (WGS) entry which is preliminary data.</text>
</comment>
<feature type="compositionally biased region" description="Basic and acidic residues" evidence="1">
    <location>
        <begin position="52"/>
        <end position="78"/>
    </location>
</feature>
<organism evidence="3 4">
    <name type="scientific">Sordaria brevicollis</name>
    <dbReference type="NCBI Taxonomy" id="83679"/>
    <lineage>
        <taxon>Eukaryota</taxon>
        <taxon>Fungi</taxon>
        <taxon>Dikarya</taxon>
        <taxon>Ascomycota</taxon>
        <taxon>Pezizomycotina</taxon>
        <taxon>Sordariomycetes</taxon>
        <taxon>Sordariomycetidae</taxon>
        <taxon>Sordariales</taxon>
        <taxon>Sordariaceae</taxon>
        <taxon>Sordaria</taxon>
    </lineage>
</organism>
<sequence>MSSTKDPSPSTGANADSDSEDDYMKMTFTDEPPSTSSSSKKIETSLQRRLRLQREGELRGRVKSKAELAAEEEARREAALSTSLFTKVTATTISPSSSKTEAAAAAAAAPQGVAAKGNKALAMMTKMGFIPGTALGAPSNSTEARTEPIKISIKDGREGIGLESERKRKLREAAERMDEQTKKAKVDEEGYRERVRREREEARLERMVVAAQKVAEGMDEDFAGEGDGEGGDEGKRIEEGNASDSGEDEGKKKKRRKKSSASRPLRSIPVVYRGLVRSREEAERERRMRYDLEQSSMLCSKQLPTYVDDELDADDKHALGKDVTTHKPWNTYVMAEDLDEEDPELDEFNALGPGERLRRLVLYMREKHNYCFWCKAKYEDAEMDGCPGLTEEDHD</sequence>
<reference evidence="3" key="1">
    <citation type="journal article" date="2023" name="Mol. Phylogenet. Evol.">
        <title>Genome-scale phylogeny and comparative genomics of the fungal order Sordariales.</title>
        <authorList>
            <person name="Hensen N."/>
            <person name="Bonometti L."/>
            <person name="Westerberg I."/>
            <person name="Brannstrom I.O."/>
            <person name="Guillou S."/>
            <person name="Cros-Aarteil S."/>
            <person name="Calhoun S."/>
            <person name="Haridas S."/>
            <person name="Kuo A."/>
            <person name="Mondo S."/>
            <person name="Pangilinan J."/>
            <person name="Riley R."/>
            <person name="LaButti K."/>
            <person name="Andreopoulos B."/>
            <person name="Lipzen A."/>
            <person name="Chen C."/>
            <person name="Yan M."/>
            <person name="Daum C."/>
            <person name="Ng V."/>
            <person name="Clum A."/>
            <person name="Steindorff A."/>
            <person name="Ohm R.A."/>
            <person name="Martin F."/>
            <person name="Silar P."/>
            <person name="Natvig D.O."/>
            <person name="Lalanne C."/>
            <person name="Gautier V."/>
            <person name="Ament-Velasquez S.L."/>
            <person name="Kruys A."/>
            <person name="Hutchinson M.I."/>
            <person name="Powell A.J."/>
            <person name="Barry K."/>
            <person name="Miller A.N."/>
            <person name="Grigoriev I.V."/>
            <person name="Debuchy R."/>
            <person name="Gladieux P."/>
            <person name="Hiltunen Thoren M."/>
            <person name="Johannesson H."/>
        </authorList>
    </citation>
    <scope>NUCLEOTIDE SEQUENCE</scope>
    <source>
        <strain evidence="3">FGSC 1904</strain>
    </source>
</reference>
<feature type="compositionally biased region" description="Basic and acidic residues" evidence="1">
    <location>
        <begin position="144"/>
        <end position="206"/>
    </location>
</feature>
<gene>
    <name evidence="3" type="ORF">B0T20DRAFT_380964</name>
</gene>
<feature type="compositionally biased region" description="Polar residues" evidence="1">
    <location>
        <begin position="1"/>
        <end position="16"/>
    </location>
</feature>
<proteinExistence type="predicted"/>
<dbReference type="PROSITE" id="PS50174">
    <property type="entry name" value="G_PATCH"/>
    <property type="match status" value="1"/>
</dbReference>
<feature type="region of interest" description="Disordered" evidence="1">
    <location>
        <begin position="1"/>
        <end position="79"/>
    </location>
</feature>
<dbReference type="EMBL" id="JAUTDP010000009">
    <property type="protein sequence ID" value="KAK3396477.1"/>
    <property type="molecule type" value="Genomic_DNA"/>
</dbReference>
<reference evidence="3" key="2">
    <citation type="submission" date="2023-07" db="EMBL/GenBank/DDBJ databases">
        <authorList>
            <consortium name="Lawrence Berkeley National Laboratory"/>
            <person name="Haridas S."/>
            <person name="Hensen N."/>
            <person name="Bonometti L."/>
            <person name="Westerberg I."/>
            <person name="Brannstrom I.O."/>
            <person name="Guillou S."/>
            <person name="Cros-Aarteil S."/>
            <person name="Calhoun S."/>
            <person name="Kuo A."/>
            <person name="Mondo S."/>
            <person name="Pangilinan J."/>
            <person name="Riley R."/>
            <person name="LaButti K."/>
            <person name="Andreopoulos B."/>
            <person name="Lipzen A."/>
            <person name="Chen C."/>
            <person name="Yanf M."/>
            <person name="Daum C."/>
            <person name="Ng V."/>
            <person name="Clum A."/>
            <person name="Steindorff A."/>
            <person name="Ohm R."/>
            <person name="Martin F."/>
            <person name="Silar P."/>
            <person name="Natvig D."/>
            <person name="Lalanne C."/>
            <person name="Gautier V."/>
            <person name="Ament-velasquez S.L."/>
            <person name="Kruys A."/>
            <person name="Hutchinson M.I."/>
            <person name="Powell A.J."/>
            <person name="Barry K."/>
            <person name="Miller A.N."/>
            <person name="Grigoriev I.V."/>
            <person name="Debuchy R."/>
            <person name="Gladieux P."/>
            <person name="Thoren M.H."/>
            <person name="Johannesson H."/>
        </authorList>
    </citation>
    <scope>NUCLEOTIDE SEQUENCE</scope>
    <source>
        <strain evidence="3">FGSC 1904</strain>
    </source>
</reference>
<dbReference type="Proteomes" id="UP001281003">
    <property type="component" value="Unassembled WGS sequence"/>
</dbReference>
<dbReference type="GO" id="GO:0003676">
    <property type="term" value="F:nucleic acid binding"/>
    <property type="evidence" value="ECO:0007669"/>
    <property type="project" value="InterPro"/>
</dbReference>
<evidence type="ECO:0000259" key="2">
    <source>
        <dbReference type="PROSITE" id="PS50174"/>
    </source>
</evidence>
<dbReference type="InterPro" id="IPR000467">
    <property type="entry name" value="G_patch_dom"/>
</dbReference>
<dbReference type="SMART" id="SM01173">
    <property type="entry name" value="DUF4187"/>
    <property type="match status" value="1"/>
</dbReference>
<feature type="region of interest" description="Disordered" evidence="1">
    <location>
        <begin position="134"/>
        <end position="264"/>
    </location>
</feature>
<evidence type="ECO:0000256" key="1">
    <source>
        <dbReference type="SAM" id="MobiDB-lite"/>
    </source>
</evidence>
<feature type="compositionally biased region" description="Low complexity" evidence="1">
    <location>
        <begin position="31"/>
        <end position="47"/>
    </location>
</feature>
<feature type="compositionally biased region" description="Acidic residues" evidence="1">
    <location>
        <begin position="217"/>
        <end position="231"/>
    </location>
</feature>
<evidence type="ECO:0000313" key="4">
    <source>
        <dbReference type="Proteomes" id="UP001281003"/>
    </source>
</evidence>
<name>A0AAE0PAN9_SORBR</name>
<dbReference type="AlphaFoldDB" id="A0AAE0PAN9"/>
<dbReference type="PANTHER" id="PTHR21032:SF0">
    <property type="entry name" value="G PATCH DOMAIN-CONTAINING PROTEIN 11"/>
    <property type="match status" value="1"/>
</dbReference>
<feature type="domain" description="G-patch" evidence="2">
    <location>
        <begin position="116"/>
        <end position="165"/>
    </location>
</feature>
<dbReference type="InterPro" id="IPR025239">
    <property type="entry name" value="DUF4187"/>
</dbReference>
<dbReference type="GO" id="GO:0000776">
    <property type="term" value="C:kinetochore"/>
    <property type="evidence" value="ECO:0007669"/>
    <property type="project" value="TreeGrafter"/>
</dbReference>
<dbReference type="SMART" id="SM00443">
    <property type="entry name" value="G_patch"/>
    <property type="match status" value="1"/>
</dbReference>
<dbReference type="PANTHER" id="PTHR21032">
    <property type="entry name" value="G PATCH DOMAIN-CONTAINING PROTEIN 11"/>
    <property type="match status" value="1"/>
</dbReference>
<keyword evidence="4" id="KW-1185">Reference proteome</keyword>
<protein>
    <recommendedName>
        <fullName evidence="2">G-patch domain-containing protein</fullName>
    </recommendedName>
</protein>
<evidence type="ECO:0000313" key="3">
    <source>
        <dbReference type="EMBL" id="KAK3396477.1"/>
    </source>
</evidence>
<dbReference type="InterPro" id="IPR039249">
    <property type="entry name" value="GPATCH11"/>
</dbReference>
<dbReference type="Pfam" id="PF13821">
    <property type="entry name" value="DUF4187"/>
    <property type="match status" value="1"/>
</dbReference>
<accession>A0AAE0PAN9</accession>